<name>A0ABR5Y9U6_9SPHN</name>
<proteinExistence type="predicted"/>
<keyword evidence="2" id="KW-1185">Reference proteome</keyword>
<protein>
    <recommendedName>
        <fullName evidence="3">Transcriptional regulator</fullName>
    </recommendedName>
</protein>
<dbReference type="RefSeq" id="WP_066693529.1">
    <property type="nucleotide sequence ID" value="NZ_LQQO01000056.1"/>
</dbReference>
<dbReference type="Proteomes" id="UP000076609">
    <property type="component" value="Unassembled WGS sequence"/>
</dbReference>
<accession>A0ABR5Y9U6</accession>
<reference evidence="2" key="1">
    <citation type="submission" date="2016-01" db="EMBL/GenBank/DDBJ databases">
        <title>Draft genome of Chromobacterium sp. F49.</title>
        <authorList>
            <person name="Hong K.W."/>
        </authorList>
    </citation>
    <scope>NUCLEOTIDE SEQUENCE [LARGE SCALE GENOMIC DNA]</scope>
    <source>
        <strain evidence="2">CN3</strain>
    </source>
</reference>
<sequence length="158" mass="16778">MTAGIVPPAFVPLTEDDARELTRNLLVPLCQNLGPLRVSKVLGCDEKTVRNARDETSTLRIDLLINALGLNPEALDGFLLRAGRRSVPIECVGAADGDALCNLLKVSHLLSMAFSDQSTPGALDDAELMAIPADALDACARAITAMQTRQSAVRAGRK</sequence>
<evidence type="ECO:0000313" key="1">
    <source>
        <dbReference type="EMBL" id="KZE09142.1"/>
    </source>
</evidence>
<comment type="caution">
    <text evidence="1">The sequence shown here is derived from an EMBL/GenBank/DDBJ whole genome shotgun (WGS) entry which is preliminary data.</text>
</comment>
<dbReference type="EMBL" id="LQQO01000056">
    <property type="protein sequence ID" value="KZE09142.1"/>
    <property type="molecule type" value="Genomic_DNA"/>
</dbReference>
<organism evidence="1 2">
    <name type="scientific">Sphingomonas hankookensis</name>
    <dbReference type="NCBI Taxonomy" id="563996"/>
    <lineage>
        <taxon>Bacteria</taxon>
        <taxon>Pseudomonadati</taxon>
        <taxon>Pseudomonadota</taxon>
        <taxon>Alphaproteobacteria</taxon>
        <taxon>Sphingomonadales</taxon>
        <taxon>Sphingomonadaceae</taxon>
        <taxon>Sphingomonas</taxon>
    </lineage>
</organism>
<evidence type="ECO:0000313" key="2">
    <source>
        <dbReference type="Proteomes" id="UP000076609"/>
    </source>
</evidence>
<evidence type="ECO:0008006" key="3">
    <source>
        <dbReference type="Google" id="ProtNLM"/>
    </source>
</evidence>
<gene>
    <name evidence="1" type="ORF">AVT10_06745</name>
</gene>